<dbReference type="Proteomes" id="UP000683000">
    <property type="component" value="Unassembled WGS sequence"/>
</dbReference>
<gene>
    <name evidence="2" type="ORF">JVT61DRAFT_12126</name>
</gene>
<evidence type="ECO:0000256" key="1">
    <source>
        <dbReference type="SAM" id="MobiDB-lite"/>
    </source>
</evidence>
<evidence type="ECO:0000313" key="3">
    <source>
        <dbReference type="Proteomes" id="UP000683000"/>
    </source>
</evidence>
<accession>A0A8I2YEL2</accession>
<feature type="region of interest" description="Disordered" evidence="1">
    <location>
        <begin position="1"/>
        <end position="52"/>
    </location>
</feature>
<protein>
    <submittedName>
        <fullName evidence="2">Uncharacterized protein</fullName>
    </submittedName>
</protein>
<dbReference type="AlphaFoldDB" id="A0A8I2YEL2"/>
<sequence>MAVNKTHQTQSMDDVLRSLLDVNESTSSGHADSSDEGHLHTPPSPTSAVLPSSNLDSFDEWITYLSLQTTTSSSEDGWPFANGSLPSSFNDALDRFMTDKENTSDTHATPPPSPSSPASSFDWILDQHFTSTSRHHQYDSDGDGRQGR</sequence>
<organism evidence="2 3">
    <name type="scientific">Boletus reticuloceps</name>
    <dbReference type="NCBI Taxonomy" id="495285"/>
    <lineage>
        <taxon>Eukaryota</taxon>
        <taxon>Fungi</taxon>
        <taxon>Dikarya</taxon>
        <taxon>Basidiomycota</taxon>
        <taxon>Agaricomycotina</taxon>
        <taxon>Agaricomycetes</taxon>
        <taxon>Agaricomycetidae</taxon>
        <taxon>Boletales</taxon>
        <taxon>Boletineae</taxon>
        <taxon>Boletaceae</taxon>
        <taxon>Boletoideae</taxon>
        <taxon>Boletus</taxon>
    </lineage>
</organism>
<dbReference type="EMBL" id="JAGFBS010000052">
    <property type="protein sequence ID" value="KAG6370405.1"/>
    <property type="molecule type" value="Genomic_DNA"/>
</dbReference>
<name>A0A8I2YEL2_9AGAM</name>
<reference evidence="2" key="1">
    <citation type="submission" date="2021-03" db="EMBL/GenBank/DDBJ databases">
        <title>Evolutionary innovations through gain and loss of genes in the ectomycorrhizal Boletales.</title>
        <authorList>
            <person name="Wu G."/>
            <person name="Miyauchi S."/>
            <person name="Morin E."/>
            <person name="Yang Z.-L."/>
            <person name="Xu J."/>
            <person name="Martin F.M."/>
        </authorList>
    </citation>
    <scope>NUCLEOTIDE SEQUENCE</scope>
    <source>
        <strain evidence="2">BR01</strain>
    </source>
</reference>
<proteinExistence type="predicted"/>
<feature type="region of interest" description="Disordered" evidence="1">
    <location>
        <begin position="71"/>
        <end position="124"/>
    </location>
</feature>
<comment type="caution">
    <text evidence="2">The sequence shown here is derived from an EMBL/GenBank/DDBJ whole genome shotgun (WGS) entry which is preliminary data.</text>
</comment>
<evidence type="ECO:0000313" key="2">
    <source>
        <dbReference type="EMBL" id="KAG6370405.1"/>
    </source>
</evidence>
<feature type="compositionally biased region" description="Polar residues" evidence="1">
    <location>
        <begin position="1"/>
        <end position="12"/>
    </location>
</feature>
<feature type="compositionally biased region" description="Basic and acidic residues" evidence="1">
    <location>
        <begin position="92"/>
        <end position="104"/>
    </location>
</feature>
<keyword evidence="3" id="KW-1185">Reference proteome</keyword>